<dbReference type="GO" id="GO:0060320">
    <property type="term" value="P:rejection of self pollen"/>
    <property type="evidence" value="ECO:0007669"/>
    <property type="project" value="UniProtKB-KW"/>
</dbReference>
<evidence type="ECO:0000313" key="8">
    <source>
        <dbReference type="Proteomes" id="UP000447434"/>
    </source>
</evidence>
<keyword evidence="3 6" id="KW-0713">Self-incompatibility</keyword>
<dbReference type="InterPro" id="IPR010264">
    <property type="entry name" value="Self-incomp_S1"/>
</dbReference>
<keyword evidence="8" id="KW-1185">Reference proteome</keyword>
<dbReference type="EMBL" id="WOCE01000006">
    <property type="protein sequence ID" value="KAE9612743.1"/>
    <property type="molecule type" value="Genomic_DNA"/>
</dbReference>
<evidence type="ECO:0000256" key="5">
    <source>
        <dbReference type="ARBA" id="ARBA00022729"/>
    </source>
</evidence>
<keyword evidence="5" id="KW-0732">Signal</keyword>
<reference evidence="8" key="1">
    <citation type="journal article" date="2020" name="Nat. Commun.">
        <title>Genome sequence of the cluster root forming white lupin.</title>
        <authorList>
            <person name="Hufnagel B."/>
            <person name="Marques A."/>
            <person name="Soriano A."/>
            <person name="Marques L."/>
            <person name="Divol F."/>
            <person name="Doumas P."/>
            <person name="Sallet E."/>
            <person name="Mancinotti D."/>
            <person name="Carrere S."/>
            <person name="Marande W."/>
            <person name="Arribat S."/>
            <person name="Keller J."/>
            <person name="Huneau C."/>
            <person name="Blein T."/>
            <person name="Aime D."/>
            <person name="Laguerre M."/>
            <person name="Taylor J."/>
            <person name="Schubert V."/>
            <person name="Nelson M."/>
            <person name="Geu-Flores F."/>
            <person name="Crespi M."/>
            <person name="Gallardo-Guerrero K."/>
            <person name="Delaux P.-M."/>
            <person name="Salse J."/>
            <person name="Berges H."/>
            <person name="Guyot R."/>
            <person name="Gouzy J."/>
            <person name="Peret B."/>
        </authorList>
    </citation>
    <scope>NUCLEOTIDE SEQUENCE [LARGE SCALE GENOMIC DNA]</scope>
    <source>
        <strain evidence="8">cv. Amiga</strain>
    </source>
</reference>
<evidence type="ECO:0000256" key="1">
    <source>
        <dbReference type="ARBA" id="ARBA00004613"/>
    </source>
</evidence>
<dbReference type="Pfam" id="PF05938">
    <property type="entry name" value="Self-incomp_S1"/>
    <property type="match status" value="1"/>
</dbReference>
<protein>
    <recommendedName>
        <fullName evidence="6">S-protein homolog</fullName>
    </recommendedName>
</protein>
<evidence type="ECO:0000313" key="7">
    <source>
        <dbReference type="EMBL" id="KAE9612743.1"/>
    </source>
</evidence>
<dbReference type="PANTHER" id="PTHR31232">
    <property type="match status" value="1"/>
</dbReference>
<evidence type="ECO:0000256" key="3">
    <source>
        <dbReference type="ARBA" id="ARBA00022471"/>
    </source>
</evidence>
<keyword evidence="4 6" id="KW-0964">Secreted</keyword>
<dbReference type="AlphaFoldDB" id="A0A6A4QGE1"/>
<name>A0A6A4QGE1_LUPAL</name>
<dbReference type="Proteomes" id="UP000447434">
    <property type="component" value="Chromosome 6"/>
</dbReference>
<evidence type="ECO:0000256" key="6">
    <source>
        <dbReference type="RuleBase" id="RU367044"/>
    </source>
</evidence>
<organism evidence="7 8">
    <name type="scientific">Lupinus albus</name>
    <name type="common">White lupine</name>
    <name type="synonym">Lupinus termis</name>
    <dbReference type="NCBI Taxonomy" id="3870"/>
    <lineage>
        <taxon>Eukaryota</taxon>
        <taxon>Viridiplantae</taxon>
        <taxon>Streptophyta</taxon>
        <taxon>Embryophyta</taxon>
        <taxon>Tracheophyta</taxon>
        <taxon>Spermatophyta</taxon>
        <taxon>Magnoliopsida</taxon>
        <taxon>eudicotyledons</taxon>
        <taxon>Gunneridae</taxon>
        <taxon>Pentapetalae</taxon>
        <taxon>rosids</taxon>
        <taxon>fabids</taxon>
        <taxon>Fabales</taxon>
        <taxon>Fabaceae</taxon>
        <taxon>Papilionoideae</taxon>
        <taxon>50 kb inversion clade</taxon>
        <taxon>genistoids sensu lato</taxon>
        <taxon>core genistoids</taxon>
        <taxon>Genisteae</taxon>
        <taxon>Lupinus</taxon>
    </lineage>
</organism>
<dbReference type="GO" id="GO:0005576">
    <property type="term" value="C:extracellular region"/>
    <property type="evidence" value="ECO:0007669"/>
    <property type="project" value="UniProtKB-SubCell"/>
</dbReference>
<sequence length="144" mass="16554">MVALLEKRSKILLMSLTIFVTLQMMVGVVSGGIFTETKVSITNKLSEAVTIHCKDALYDDGVHILQPTAGHRFQFFANPFAKKTLWFCSFEWTGQFHRFDIYVQKRDKCADRSCIWLITESGPCRVIDDYYNPQCYPWNGEATL</sequence>
<comment type="subcellular location">
    <subcellularLocation>
        <location evidence="1 6">Secreted</location>
    </subcellularLocation>
</comment>
<comment type="similarity">
    <text evidence="2 6">Belongs to the plant self-incompatibility (S1) protein family.</text>
</comment>
<comment type="caution">
    <text evidence="7">The sequence shown here is derived from an EMBL/GenBank/DDBJ whole genome shotgun (WGS) entry which is preliminary data.</text>
</comment>
<dbReference type="PANTHER" id="PTHR31232:SF43">
    <property type="entry name" value="S-PROTEIN HOMOLOG 29-RELATED"/>
    <property type="match status" value="1"/>
</dbReference>
<evidence type="ECO:0000256" key="4">
    <source>
        <dbReference type="ARBA" id="ARBA00022525"/>
    </source>
</evidence>
<evidence type="ECO:0000256" key="2">
    <source>
        <dbReference type="ARBA" id="ARBA00005581"/>
    </source>
</evidence>
<proteinExistence type="inferred from homology"/>
<accession>A0A6A4QGE1</accession>
<gene>
    <name evidence="7" type="ORF">Lalb_Chr06g0176291</name>
</gene>